<dbReference type="InterPro" id="IPR035412">
    <property type="entry name" value="Terminase_L_N"/>
</dbReference>
<sequence>MEFQLFGEKITRFILNPIEKDARINILEGSVRSGKTVGMIPKWINYIKNGPKGLLVITGVSKETIYDNVLQDLFDTVGSANYRYNHQTGLIQMFDRKIKVIGAKDEGSEKYLRGKTLAGAYCDELTLMPEKFFKQLLNRLSVKGAKLYATTNPDHPYHYLYTEYITDEKKLKSGMVKVYHFELDDNPNLDEEYKTFIRGAFTGFWYLRMIEGKWVVAQGAIYDMWDKSLNTFTDDDIIPGFKSLAQRYISIDYGSQNPTVFLDCWDDGDTVWVLDEYYYDGRKEGKQKENSEYADDLQKFIGSDYPIYVIIDPSASAFKTTLRNRGFRIKDADNEVLEGIRMTSTMINKRKFKVHRERCPNFLKEVSSYVWDEKAVMRGVEQPLKHADHCMDAGRYFIKTIIKPRRLLG</sequence>
<dbReference type="NCBIfam" id="TIGR01547">
    <property type="entry name" value="phage_term_2"/>
    <property type="match status" value="1"/>
</dbReference>
<dbReference type="Proteomes" id="UP000319432">
    <property type="component" value="Chromosome"/>
</dbReference>
<name>A0A518V4Z0_BRELA</name>
<accession>A0A518V4Z0</accession>
<gene>
    <name evidence="2" type="ORF">EEL30_06550</name>
</gene>
<dbReference type="InterPro" id="IPR006437">
    <property type="entry name" value="Phage_terminase_lsu"/>
</dbReference>
<dbReference type="Gene3D" id="3.40.50.300">
    <property type="entry name" value="P-loop containing nucleotide triphosphate hydrolases"/>
    <property type="match status" value="1"/>
</dbReference>
<organism evidence="2 3">
    <name type="scientific">Brevibacillus laterosporus</name>
    <name type="common">Bacillus laterosporus</name>
    <dbReference type="NCBI Taxonomy" id="1465"/>
    <lineage>
        <taxon>Bacteria</taxon>
        <taxon>Bacillati</taxon>
        <taxon>Bacillota</taxon>
        <taxon>Bacilli</taxon>
        <taxon>Bacillales</taxon>
        <taxon>Paenibacillaceae</taxon>
        <taxon>Brevibacillus</taxon>
    </lineage>
</organism>
<evidence type="ECO:0000313" key="2">
    <source>
        <dbReference type="EMBL" id="QDX92057.1"/>
    </source>
</evidence>
<keyword evidence="3" id="KW-1185">Reference proteome</keyword>
<proteinExistence type="predicted"/>
<dbReference type="Gene3D" id="3.30.420.280">
    <property type="match status" value="1"/>
</dbReference>
<dbReference type="InterPro" id="IPR027417">
    <property type="entry name" value="P-loop_NTPase"/>
</dbReference>
<dbReference type="InterPro" id="IPR052380">
    <property type="entry name" value="Viral_DNA_packaging_terminase"/>
</dbReference>
<reference evidence="2 3" key="1">
    <citation type="submission" date="2018-11" db="EMBL/GenBank/DDBJ databases">
        <title>Phylogenetic determinants of toxin gene distribution in genomes of Brevibacillus laterosporus.</title>
        <authorList>
            <person name="Glare T.R."/>
            <person name="Durrant A."/>
            <person name="Berry C."/>
            <person name="Palma L."/>
            <person name="Ormskirk M."/>
            <person name="Cox M.O."/>
        </authorList>
    </citation>
    <scope>NUCLEOTIDE SEQUENCE [LARGE SCALE GENOMIC DNA]</scope>
    <source>
        <strain evidence="2 3">1821L</strain>
    </source>
</reference>
<dbReference type="Pfam" id="PF04466">
    <property type="entry name" value="Terminase_3"/>
    <property type="match status" value="1"/>
</dbReference>
<evidence type="ECO:0000313" key="3">
    <source>
        <dbReference type="Proteomes" id="UP000319432"/>
    </source>
</evidence>
<dbReference type="AlphaFoldDB" id="A0A518V4Z0"/>
<protein>
    <submittedName>
        <fullName evidence="2">PBSX family phage terminase large subunit</fullName>
    </submittedName>
</protein>
<evidence type="ECO:0000259" key="1">
    <source>
        <dbReference type="Pfam" id="PF04466"/>
    </source>
</evidence>
<dbReference type="EMBL" id="CP033464">
    <property type="protein sequence ID" value="QDX92057.1"/>
    <property type="molecule type" value="Genomic_DNA"/>
</dbReference>
<dbReference type="OrthoDB" id="4498710at2"/>
<dbReference type="PANTHER" id="PTHR39184:SF1">
    <property type="entry name" value="PBSX PHAGE TERMINASE LARGE SUBUNIT"/>
    <property type="match status" value="1"/>
</dbReference>
<feature type="domain" description="Phage terminase large subunit N-terminal" evidence="1">
    <location>
        <begin position="23"/>
        <end position="195"/>
    </location>
</feature>
<dbReference type="PANTHER" id="PTHR39184">
    <property type="match status" value="1"/>
</dbReference>